<organism evidence="1 2">
    <name type="scientific">Ornithinibacter aureus</name>
    <dbReference type="NCBI Taxonomy" id="622664"/>
    <lineage>
        <taxon>Bacteria</taxon>
        <taxon>Bacillati</taxon>
        <taxon>Actinomycetota</taxon>
        <taxon>Actinomycetes</taxon>
        <taxon>Micrococcales</taxon>
        <taxon>Intrasporangiaceae</taxon>
        <taxon>Ornithinibacter</taxon>
    </lineage>
</organism>
<gene>
    <name evidence="1" type="ORF">GCM10023153_32700</name>
</gene>
<dbReference type="RefSeq" id="WP_159903463.1">
    <property type="nucleotide sequence ID" value="NZ_BAABFX010000049.1"/>
</dbReference>
<accession>A0ABP8KBT0</accession>
<dbReference type="PANTHER" id="PTHR41791:SF1">
    <property type="entry name" value="SSL7039 PROTEIN"/>
    <property type="match status" value="1"/>
</dbReference>
<comment type="caution">
    <text evidence="1">The sequence shown here is derived from an EMBL/GenBank/DDBJ whole genome shotgun (WGS) entry which is preliminary data.</text>
</comment>
<evidence type="ECO:0000313" key="1">
    <source>
        <dbReference type="EMBL" id="GAA4403061.1"/>
    </source>
</evidence>
<name>A0ABP8KBT0_9MICO</name>
<dbReference type="PANTHER" id="PTHR41791">
    <property type="entry name" value="SSL7039 PROTEIN"/>
    <property type="match status" value="1"/>
</dbReference>
<sequence>MVEVIRTDDFDKWLRKLKDRVGRLRIVERLDRLASGNPGDAKQVGQGVWELRLMFGPGYRIYYLHDGPRVILLLCGGDKATQQRDIERAHQLADYYRNEEDKDHG</sequence>
<dbReference type="SUPFAM" id="SSF143011">
    <property type="entry name" value="RelE-like"/>
    <property type="match status" value="1"/>
</dbReference>
<protein>
    <submittedName>
        <fullName evidence="1">Type II toxin-antitoxin system RelE/ParE family toxin</fullName>
    </submittedName>
</protein>
<reference evidence="2" key="1">
    <citation type="journal article" date="2019" name="Int. J. Syst. Evol. Microbiol.">
        <title>The Global Catalogue of Microorganisms (GCM) 10K type strain sequencing project: providing services to taxonomists for standard genome sequencing and annotation.</title>
        <authorList>
            <consortium name="The Broad Institute Genomics Platform"/>
            <consortium name="The Broad Institute Genome Sequencing Center for Infectious Disease"/>
            <person name="Wu L."/>
            <person name="Ma J."/>
        </authorList>
    </citation>
    <scope>NUCLEOTIDE SEQUENCE [LARGE SCALE GENOMIC DNA]</scope>
    <source>
        <strain evidence="2">JCM 17738</strain>
    </source>
</reference>
<evidence type="ECO:0000313" key="2">
    <source>
        <dbReference type="Proteomes" id="UP001500390"/>
    </source>
</evidence>
<dbReference type="InterPro" id="IPR014056">
    <property type="entry name" value="TypeIITA-like_toxin_pred"/>
</dbReference>
<keyword evidence="2" id="KW-1185">Reference proteome</keyword>
<dbReference type="NCBIfam" id="TIGR02683">
    <property type="entry name" value="upstrm_HI1419"/>
    <property type="match status" value="1"/>
</dbReference>
<dbReference type="PIRSF" id="PIRSF028744">
    <property type="entry name" value="Addict_mod_HI1419"/>
    <property type="match status" value="1"/>
</dbReference>
<proteinExistence type="predicted"/>
<dbReference type="InterPro" id="IPR009241">
    <property type="entry name" value="HigB-like"/>
</dbReference>
<dbReference type="InterPro" id="IPR035093">
    <property type="entry name" value="RelE/ParE_toxin_dom_sf"/>
</dbReference>
<dbReference type="Pfam" id="PF05973">
    <property type="entry name" value="Gp49"/>
    <property type="match status" value="1"/>
</dbReference>
<dbReference type="Proteomes" id="UP001500390">
    <property type="component" value="Unassembled WGS sequence"/>
</dbReference>
<dbReference type="EMBL" id="BAABFX010000049">
    <property type="protein sequence ID" value="GAA4403061.1"/>
    <property type="molecule type" value="Genomic_DNA"/>
</dbReference>